<sequence length="321" mass="35157">MNTTAHPCDRDAQICDGNTGMILLVVVPLTERSNLERTSTGDLSEEDPLPGTELSRDRREEQDELLRRSLAPLDRRLFMFECLTGALRADRLAGLGVRTREEAWTCVSAPVRLDLISQHGSACAVASELRLQSTQAADGLAEAAQQTRLPIPDECITPVSERMNTLLPNVFPMGAGICEGGSRAVSPWHGDGVGDVPTSEEPEEPDQGRRMRSRPDSLRLHRTLCPGQPLITFTHQNVEQLHFMQIEKPQVLFRLDRTQAAPGGSPGSPPRGRTDDTGTVPSHYELPSNTCQEAVGRIEKRAELCIILGSTVPRSDPEDVT</sequence>
<feature type="region of interest" description="Disordered" evidence="1">
    <location>
        <begin position="258"/>
        <end position="287"/>
    </location>
</feature>
<accession>A0A9N7ZCW2</accession>
<name>A0A9N7ZCW2_PLEPL</name>
<feature type="region of interest" description="Disordered" evidence="1">
    <location>
        <begin position="189"/>
        <end position="215"/>
    </location>
</feature>
<comment type="caution">
    <text evidence="2">The sequence shown here is derived from an EMBL/GenBank/DDBJ whole genome shotgun (WGS) entry which is preliminary data.</text>
</comment>
<evidence type="ECO:0000313" key="2">
    <source>
        <dbReference type="EMBL" id="CAB1459735.1"/>
    </source>
</evidence>
<reference evidence="2" key="1">
    <citation type="submission" date="2020-03" db="EMBL/GenBank/DDBJ databases">
        <authorList>
            <person name="Weist P."/>
        </authorList>
    </citation>
    <scope>NUCLEOTIDE SEQUENCE</scope>
</reference>
<keyword evidence="3" id="KW-1185">Reference proteome</keyword>
<evidence type="ECO:0000313" key="3">
    <source>
        <dbReference type="Proteomes" id="UP001153269"/>
    </source>
</evidence>
<dbReference type="AlphaFoldDB" id="A0A9N7ZCW2"/>
<gene>
    <name evidence="2" type="ORF">PLEPLA_LOCUS47572</name>
</gene>
<feature type="region of interest" description="Disordered" evidence="1">
    <location>
        <begin position="35"/>
        <end position="60"/>
    </location>
</feature>
<feature type="compositionally biased region" description="Basic and acidic residues" evidence="1">
    <location>
        <begin position="206"/>
        <end position="215"/>
    </location>
</feature>
<evidence type="ECO:0000256" key="1">
    <source>
        <dbReference type="SAM" id="MobiDB-lite"/>
    </source>
</evidence>
<proteinExistence type="predicted"/>
<dbReference type="Proteomes" id="UP001153269">
    <property type="component" value="Unassembled WGS sequence"/>
</dbReference>
<protein>
    <submittedName>
        <fullName evidence="2">Uncharacterized protein</fullName>
    </submittedName>
</protein>
<organism evidence="2 3">
    <name type="scientific">Pleuronectes platessa</name>
    <name type="common">European plaice</name>
    <dbReference type="NCBI Taxonomy" id="8262"/>
    <lineage>
        <taxon>Eukaryota</taxon>
        <taxon>Metazoa</taxon>
        <taxon>Chordata</taxon>
        <taxon>Craniata</taxon>
        <taxon>Vertebrata</taxon>
        <taxon>Euteleostomi</taxon>
        <taxon>Actinopterygii</taxon>
        <taxon>Neopterygii</taxon>
        <taxon>Teleostei</taxon>
        <taxon>Neoteleostei</taxon>
        <taxon>Acanthomorphata</taxon>
        <taxon>Carangaria</taxon>
        <taxon>Pleuronectiformes</taxon>
        <taxon>Pleuronectoidei</taxon>
        <taxon>Pleuronectidae</taxon>
        <taxon>Pleuronectes</taxon>
    </lineage>
</organism>
<dbReference type="EMBL" id="CADEAL010004445">
    <property type="protein sequence ID" value="CAB1459735.1"/>
    <property type="molecule type" value="Genomic_DNA"/>
</dbReference>